<keyword evidence="1" id="KW-0805">Transcription regulation</keyword>
<keyword evidence="3" id="KW-0804">Transcription</keyword>
<accession>A0A124G0K5</accession>
<comment type="caution">
    <text evidence="6">The sequence shown here is derived from an EMBL/GenBank/DDBJ whole genome shotgun (WGS) entry which is preliminary data.</text>
</comment>
<dbReference type="Proteomes" id="UP000053467">
    <property type="component" value="Unassembled WGS sequence"/>
</dbReference>
<reference evidence="7" key="1">
    <citation type="journal article" date="2015" name="MBio">
        <title>Genome-Resolved Metagenomic Analysis Reveals Roles for Candidate Phyla and Other Microbial Community Members in Biogeochemical Transformations in Oil Reservoirs.</title>
        <authorList>
            <person name="Hu P."/>
            <person name="Tom L."/>
            <person name="Singh A."/>
            <person name="Thomas B.C."/>
            <person name="Baker B.J."/>
            <person name="Piceno Y.M."/>
            <person name="Andersen G.L."/>
            <person name="Banfield J.F."/>
        </authorList>
    </citation>
    <scope>NUCLEOTIDE SEQUENCE [LARGE SCALE GENOMIC DNA]</scope>
</reference>
<dbReference type="GO" id="GO:0003677">
    <property type="term" value="F:DNA binding"/>
    <property type="evidence" value="ECO:0007669"/>
    <property type="project" value="UniProtKB-UniRule"/>
</dbReference>
<proteinExistence type="predicted"/>
<evidence type="ECO:0000256" key="2">
    <source>
        <dbReference type="ARBA" id="ARBA00023125"/>
    </source>
</evidence>
<evidence type="ECO:0000256" key="3">
    <source>
        <dbReference type="ARBA" id="ARBA00023163"/>
    </source>
</evidence>
<protein>
    <submittedName>
        <fullName evidence="6">Transcriptional regulator</fullName>
    </submittedName>
</protein>
<dbReference type="Pfam" id="PF00440">
    <property type="entry name" value="TetR_N"/>
    <property type="match status" value="1"/>
</dbReference>
<keyword evidence="2 4" id="KW-0238">DNA-binding</keyword>
<dbReference type="InterPro" id="IPR009057">
    <property type="entry name" value="Homeodomain-like_sf"/>
</dbReference>
<organism evidence="6 7">
    <name type="scientific">candidate division TA06 bacterium 34_109</name>
    <dbReference type="NCBI Taxonomy" id="1635277"/>
    <lineage>
        <taxon>Bacteria</taxon>
        <taxon>Bacteria division TA06</taxon>
    </lineage>
</organism>
<dbReference type="Gene3D" id="1.10.357.10">
    <property type="entry name" value="Tetracycline Repressor, domain 2"/>
    <property type="match status" value="1"/>
</dbReference>
<dbReference type="SUPFAM" id="SSF48498">
    <property type="entry name" value="Tetracyclin repressor-like, C-terminal domain"/>
    <property type="match status" value="1"/>
</dbReference>
<dbReference type="InterPro" id="IPR001647">
    <property type="entry name" value="HTH_TetR"/>
</dbReference>
<dbReference type="AlphaFoldDB" id="A0A124G0K5"/>
<gene>
    <name evidence="6" type="ORF">XE03_0325</name>
</gene>
<dbReference type="SUPFAM" id="SSF46689">
    <property type="entry name" value="Homeodomain-like"/>
    <property type="match status" value="1"/>
</dbReference>
<dbReference type="PANTHER" id="PTHR47506">
    <property type="entry name" value="TRANSCRIPTIONAL REGULATORY PROTEIN"/>
    <property type="match status" value="1"/>
</dbReference>
<feature type="domain" description="HTH tetR-type" evidence="5">
    <location>
        <begin position="5"/>
        <end position="65"/>
    </location>
</feature>
<dbReference type="Gene3D" id="1.10.10.60">
    <property type="entry name" value="Homeodomain-like"/>
    <property type="match status" value="1"/>
</dbReference>
<dbReference type="PANTHER" id="PTHR47506:SF6">
    <property type="entry name" value="HTH-TYPE TRANSCRIPTIONAL REPRESSOR NEMR"/>
    <property type="match status" value="1"/>
</dbReference>
<feature type="DNA-binding region" description="H-T-H motif" evidence="4">
    <location>
        <begin position="28"/>
        <end position="47"/>
    </location>
</feature>
<name>A0A124G0K5_UNCT6</name>
<sequence length="202" mass="24048">MTKGKNVKEEILEKANLIFAKYGYEKTTMDDIAKAVGKKKGALYYYFKTKEEVFTDVIEREIIYLKNKLFLSTSHKKNTRDKLYSYVLTRYKLINSVASFYRTFKEDYLKQFEFIQKIRKRFDIEEEKFIEELLEEGVKKGELKNIDVSLTAESFVIAMKGFEYRWTADVDYDYVEKVIRSMLDIFFYGISKGKRDGKNSKK</sequence>
<evidence type="ECO:0000256" key="1">
    <source>
        <dbReference type="ARBA" id="ARBA00023015"/>
    </source>
</evidence>
<dbReference type="PRINTS" id="PR00455">
    <property type="entry name" value="HTHTETR"/>
</dbReference>
<evidence type="ECO:0000256" key="4">
    <source>
        <dbReference type="PROSITE-ProRule" id="PRU00335"/>
    </source>
</evidence>
<dbReference type="PROSITE" id="PS50977">
    <property type="entry name" value="HTH_TETR_2"/>
    <property type="match status" value="1"/>
</dbReference>
<evidence type="ECO:0000313" key="6">
    <source>
        <dbReference type="EMBL" id="KUK87806.1"/>
    </source>
</evidence>
<evidence type="ECO:0000259" key="5">
    <source>
        <dbReference type="PROSITE" id="PS50977"/>
    </source>
</evidence>
<dbReference type="InterPro" id="IPR036271">
    <property type="entry name" value="Tet_transcr_reg_TetR-rel_C_sf"/>
</dbReference>
<evidence type="ECO:0000313" key="7">
    <source>
        <dbReference type="Proteomes" id="UP000053467"/>
    </source>
</evidence>
<dbReference type="EMBL" id="LGGX01000002">
    <property type="protein sequence ID" value="KUK87806.1"/>
    <property type="molecule type" value="Genomic_DNA"/>
</dbReference>